<dbReference type="Pfam" id="PF05199">
    <property type="entry name" value="GMC_oxred_C"/>
    <property type="match status" value="1"/>
</dbReference>
<evidence type="ECO:0000256" key="1">
    <source>
        <dbReference type="ARBA" id="ARBA00001974"/>
    </source>
</evidence>
<reference evidence="9" key="4">
    <citation type="submission" date="2023-08" db="EMBL/GenBank/DDBJ databases">
        <authorList>
            <person name="Guima S.E.S."/>
            <person name="Martins L.F."/>
            <person name="Silva A.M."/>
            <person name="Setubal J.C."/>
        </authorList>
    </citation>
    <scope>NUCLEOTIDE SEQUENCE</scope>
    <source>
        <strain evidence="9">ZC4RG45</strain>
    </source>
</reference>
<name>A0A2W4L741_9PSEU</name>
<dbReference type="Pfam" id="PF13450">
    <property type="entry name" value="NAD_binding_8"/>
    <property type="match status" value="1"/>
</dbReference>
<evidence type="ECO:0000256" key="4">
    <source>
        <dbReference type="ARBA" id="ARBA00022827"/>
    </source>
</evidence>
<evidence type="ECO:0000256" key="6">
    <source>
        <dbReference type="SAM" id="MobiDB-lite"/>
    </source>
</evidence>
<feature type="compositionally biased region" description="Basic and acidic residues" evidence="6">
    <location>
        <begin position="528"/>
        <end position="540"/>
    </location>
</feature>
<dbReference type="PANTHER" id="PTHR42784:SF1">
    <property type="entry name" value="PYRANOSE 2-OXIDASE"/>
    <property type="match status" value="1"/>
</dbReference>
<comment type="cofactor">
    <cofactor evidence="1">
        <name>FAD</name>
        <dbReference type="ChEBI" id="CHEBI:57692"/>
    </cofactor>
</comment>
<comment type="caution">
    <text evidence="10">The sequence shown here is derived from an EMBL/GenBank/DDBJ whole genome shotgun (WGS) entry which is preliminary data.</text>
</comment>
<comment type="similarity">
    <text evidence="2">Belongs to the GMC oxidoreductase family.</text>
</comment>
<keyword evidence="4" id="KW-0274">FAD</keyword>
<evidence type="ECO:0000259" key="7">
    <source>
        <dbReference type="Pfam" id="PF00732"/>
    </source>
</evidence>
<proteinExistence type="inferred from homology"/>
<evidence type="ECO:0000259" key="8">
    <source>
        <dbReference type="Pfam" id="PF05199"/>
    </source>
</evidence>
<dbReference type="PANTHER" id="PTHR42784">
    <property type="entry name" value="PYRANOSE 2-OXIDASE"/>
    <property type="match status" value="1"/>
</dbReference>
<reference evidence="10" key="1">
    <citation type="submission" date="2018-05" db="EMBL/GenBank/DDBJ databases">
        <authorList>
            <person name="Lanie J.A."/>
            <person name="Ng W.-L."/>
            <person name="Kazmierczak K.M."/>
            <person name="Andrzejewski T.M."/>
            <person name="Davidsen T.M."/>
            <person name="Wayne K.J."/>
            <person name="Tettelin H."/>
            <person name="Glass J.I."/>
            <person name="Rusch D."/>
            <person name="Podicherti R."/>
            <person name="Tsui H.-C.T."/>
            <person name="Winkler M.E."/>
        </authorList>
    </citation>
    <scope>NUCLEOTIDE SEQUENCE</scope>
    <source>
        <strain evidence="10">ZC4RG45</strain>
    </source>
</reference>
<organism evidence="10">
    <name type="scientific">Thermocrispum agreste</name>
    <dbReference type="NCBI Taxonomy" id="37925"/>
    <lineage>
        <taxon>Bacteria</taxon>
        <taxon>Bacillati</taxon>
        <taxon>Actinomycetota</taxon>
        <taxon>Actinomycetes</taxon>
        <taxon>Pseudonocardiales</taxon>
        <taxon>Pseudonocardiaceae</taxon>
        <taxon>Thermocrispum</taxon>
    </lineage>
</organism>
<feature type="region of interest" description="Disordered" evidence="6">
    <location>
        <begin position="160"/>
        <end position="181"/>
    </location>
</feature>
<feature type="compositionally biased region" description="Pro residues" evidence="6">
    <location>
        <begin position="168"/>
        <end position="177"/>
    </location>
</feature>
<dbReference type="SUPFAM" id="SSF51905">
    <property type="entry name" value="FAD/NAD(P)-binding domain"/>
    <property type="match status" value="1"/>
</dbReference>
<dbReference type="EMBL" id="QGUI02000328">
    <property type="protein sequence ID" value="MFO7194023.1"/>
    <property type="molecule type" value="Genomic_DNA"/>
</dbReference>
<keyword evidence="3" id="KW-0285">Flavoprotein</keyword>
<evidence type="ECO:0000313" key="9">
    <source>
        <dbReference type="EMBL" id="MFO7194023.1"/>
    </source>
</evidence>
<evidence type="ECO:0000313" key="11">
    <source>
        <dbReference type="Proteomes" id="UP000249324"/>
    </source>
</evidence>
<dbReference type="InterPro" id="IPR036188">
    <property type="entry name" value="FAD/NAD-bd_sf"/>
</dbReference>
<feature type="region of interest" description="Disordered" evidence="6">
    <location>
        <begin position="212"/>
        <end position="231"/>
    </location>
</feature>
<protein>
    <submittedName>
        <fullName evidence="10">Dehydrogenase</fullName>
    </submittedName>
    <submittedName>
        <fullName evidence="9">GMC family oxidoreductase</fullName>
    </submittedName>
</protein>
<dbReference type="Gene3D" id="3.50.50.60">
    <property type="entry name" value="FAD/NAD(P)-binding domain"/>
    <property type="match status" value="2"/>
</dbReference>
<feature type="domain" description="Glucose-methanol-choline oxidoreductase N-terminal" evidence="7">
    <location>
        <begin position="223"/>
        <end position="324"/>
    </location>
</feature>
<dbReference type="InterPro" id="IPR007867">
    <property type="entry name" value="GMC_OxRtase_C"/>
</dbReference>
<gene>
    <name evidence="9" type="ORF">DIU77_017410</name>
    <name evidence="10" type="ORF">DIU77_10190</name>
</gene>
<evidence type="ECO:0000313" key="10">
    <source>
        <dbReference type="EMBL" id="PZM96799.1"/>
    </source>
</evidence>
<dbReference type="Pfam" id="PF00732">
    <property type="entry name" value="GMC_oxred_N"/>
    <property type="match status" value="1"/>
</dbReference>
<evidence type="ECO:0000256" key="2">
    <source>
        <dbReference type="ARBA" id="ARBA00010790"/>
    </source>
</evidence>
<feature type="domain" description="Glucose-methanol-choline oxidoreductase C-terminal" evidence="8">
    <location>
        <begin position="422"/>
        <end position="514"/>
    </location>
</feature>
<dbReference type="EMBL" id="QGUI01000357">
    <property type="protein sequence ID" value="PZM96799.1"/>
    <property type="molecule type" value="Genomic_DNA"/>
</dbReference>
<reference evidence="9" key="2">
    <citation type="submission" date="2018-05" db="EMBL/GenBank/DDBJ databases">
        <authorList>
            <person name="Moura L."/>
            <person name="Setubal J.C."/>
        </authorList>
    </citation>
    <scope>NUCLEOTIDE SEQUENCE</scope>
    <source>
        <strain evidence="9">ZC4RG45</strain>
    </source>
</reference>
<dbReference type="GO" id="GO:0050660">
    <property type="term" value="F:flavin adenine dinucleotide binding"/>
    <property type="evidence" value="ECO:0007669"/>
    <property type="project" value="InterPro"/>
</dbReference>
<dbReference type="AlphaFoldDB" id="A0A2W4L741"/>
<dbReference type="Proteomes" id="UP000249324">
    <property type="component" value="Unassembled WGS sequence"/>
</dbReference>
<evidence type="ECO:0000256" key="5">
    <source>
        <dbReference type="ARBA" id="ARBA00023002"/>
    </source>
</evidence>
<dbReference type="PROSITE" id="PS00221">
    <property type="entry name" value="MIP"/>
    <property type="match status" value="1"/>
</dbReference>
<reference evidence="9 11" key="3">
    <citation type="journal article" date="2021" name="BMC Genomics">
        <title>Genome-resolved metagenome and metatranscriptome analyses of thermophilic composting reveal key bacterial players and their metabolic interactions.</title>
        <authorList>
            <person name="Braga L.P.P."/>
            <person name="Pereira R.V."/>
            <person name="Martins L.F."/>
            <person name="Moura L.M.S."/>
            <person name="Sanchez F.B."/>
            <person name="Patane J.S.L."/>
            <person name="da Silva A.M."/>
            <person name="Setubal J.C."/>
        </authorList>
    </citation>
    <scope>NUCLEOTIDE SEQUENCE [LARGE SCALE GENOMIC DNA]</scope>
    <source>
        <strain evidence="9">ZC4RG45</strain>
    </source>
</reference>
<evidence type="ECO:0000256" key="3">
    <source>
        <dbReference type="ARBA" id="ARBA00022630"/>
    </source>
</evidence>
<keyword evidence="5" id="KW-0560">Oxidoreductase</keyword>
<dbReference type="InterPro" id="IPR022357">
    <property type="entry name" value="MIP_CS"/>
</dbReference>
<dbReference type="InterPro" id="IPR000172">
    <property type="entry name" value="GMC_OxRdtase_N"/>
</dbReference>
<feature type="region of interest" description="Disordered" evidence="6">
    <location>
        <begin position="528"/>
        <end position="548"/>
    </location>
</feature>
<accession>A0A2W4L741</accession>
<dbReference type="GO" id="GO:0016614">
    <property type="term" value="F:oxidoreductase activity, acting on CH-OH group of donors"/>
    <property type="evidence" value="ECO:0007669"/>
    <property type="project" value="InterPro"/>
</dbReference>
<sequence>MSVPLDRNYVPPEVSPESLVSVPDDGDIDTDVLVIGSGMGGGAMAWALRDSGFRVLLVERGGFLPREPENAQPAEMHIKGRYKNAGLWYDGRTGKPFIPGTYYWVGGNTRFYGAALPRFRRCDFGEVQHAEGISPAWPFGYDELEPYYCLVERLFDVHGQVGEDPTEPPHSSPYPHPPLEHEPAVERFAGSLRAEGLHPFHMPNALTVHTDQDRKAVATADGCPDPTGRKADAENRLVLPALRRGVKLLRHATVTRLLTSPDGRHVVAAEARHGDRTIRINARRFVLAAGAVNSAVLLLRSACPAHPAGLGNSSGLVGRNYMVHNSTFLVGVDPFRVNDTQWQKTLGLNDFYEASEHTPYPLGNVQMLGKLRGPMIKRARRWVPMWLLDFMTRRSLDLYLTSEDLPSADNRVRIDGDRVLIDWTPNNLTAHRELVRRVTMLVRKAGYPLIFRQKMGIETNSHMCGTAVAGHDPATSVLNAECRSHDVENLWLADSSFFPSSAALNPALTIAANAVRIAPSVIAGLSTRHEARRSDGDGRQRKQSTAGR</sequence>
<dbReference type="InterPro" id="IPR051473">
    <property type="entry name" value="P2Ox-like"/>
</dbReference>